<dbReference type="EMBL" id="ML145156">
    <property type="protein sequence ID" value="TBU56137.1"/>
    <property type="molecule type" value="Genomic_DNA"/>
</dbReference>
<evidence type="ECO:0000256" key="4">
    <source>
        <dbReference type="ARBA" id="ARBA00022692"/>
    </source>
</evidence>
<feature type="transmembrane region" description="Helical" evidence="10">
    <location>
        <begin position="38"/>
        <end position="58"/>
    </location>
</feature>
<reference evidence="11 12" key="1">
    <citation type="submission" date="2019-01" db="EMBL/GenBank/DDBJ databases">
        <title>Draft genome sequences of three monokaryotic isolates of the white-rot basidiomycete fungus Dichomitus squalens.</title>
        <authorList>
            <consortium name="DOE Joint Genome Institute"/>
            <person name="Lopez S.C."/>
            <person name="Andreopoulos B."/>
            <person name="Pangilinan J."/>
            <person name="Lipzen A."/>
            <person name="Riley R."/>
            <person name="Ahrendt S."/>
            <person name="Ng V."/>
            <person name="Barry K."/>
            <person name="Daum C."/>
            <person name="Grigoriev I.V."/>
            <person name="Hilden K.S."/>
            <person name="Makela M.R."/>
            <person name="de Vries R.P."/>
        </authorList>
    </citation>
    <scope>NUCLEOTIDE SEQUENCE [LARGE SCALE GENOMIC DNA]</scope>
    <source>
        <strain evidence="11 12">CBS 464.89</strain>
    </source>
</reference>
<dbReference type="PANTHER" id="PTHR28097:SF1">
    <property type="entry name" value="PHEROMONE A FACTOR RECEPTOR"/>
    <property type="match status" value="1"/>
</dbReference>
<dbReference type="GO" id="GO:0000750">
    <property type="term" value="P:pheromone-dependent signal transduction involved in conjugation with cellular fusion"/>
    <property type="evidence" value="ECO:0007669"/>
    <property type="project" value="TreeGrafter"/>
</dbReference>
<evidence type="ECO:0000256" key="1">
    <source>
        <dbReference type="ARBA" id="ARBA00004141"/>
    </source>
</evidence>
<dbReference type="InterPro" id="IPR000481">
    <property type="entry name" value="GPCR_Pheromne_B_alpha_rcpt"/>
</dbReference>
<evidence type="ECO:0000256" key="6">
    <source>
        <dbReference type="ARBA" id="ARBA00023040"/>
    </source>
</evidence>
<evidence type="ECO:0000256" key="3">
    <source>
        <dbReference type="ARBA" id="ARBA00022507"/>
    </source>
</evidence>
<dbReference type="Proteomes" id="UP000292082">
    <property type="component" value="Unassembled WGS sequence"/>
</dbReference>
<evidence type="ECO:0000256" key="10">
    <source>
        <dbReference type="SAM" id="Phobius"/>
    </source>
</evidence>
<keyword evidence="7 10" id="KW-0472">Membrane</keyword>
<keyword evidence="9" id="KW-0807">Transducer</keyword>
<evidence type="ECO:0000256" key="7">
    <source>
        <dbReference type="ARBA" id="ARBA00023136"/>
    </source>
</evidence>
<feature type="transmembrane region" description="Helical" evidence="10">
    <location>
        <begin position="167"/>
        <end position="187"/>
    </location>
</feature>
<keyword evidence="3" id="KW-0589">Pheromone response</keyword>
<evidence type="ECO:0000256" key="8">
    <source>
        <dbReference type="ARBA" id="ARBA00023170"/>
    </source>
</evidence>
<comment type="subcellular location">
    <subcellularLocation>
        <location evidence="1">Membrane</location>
        <topology evidence="1">Multi-pass membrane protein</topology>
    </subcellularLocation>
</comment>
<feature type="transmembrane region" description="Helical" evidence="10">
    <location>
        <begin position="117"/>
        <end position="137"/>
    </location>
</feature>
<dbReference type="GO" id="GO:0004934">
    <property type="term" value="F:mating-type alpha-factor pheromone receptor activity"/>
    <property type="evidence" value="ECO:0007669"/>
    <property type="project" value="InterPro"/>
</dbReference>
<feature type="transmembrane region" description="Helical" evidence="10">
    <location>
        <begin position="273"/>
        <end position="293"/>
    </location>
</feature>
<protein>
    <submittedName>
        <fullName evidence="11">STE3-domain-containing protein</fullName>
    </submittedName>
</protein>
<name>A0A4Q9PP99_9APHY</name>
<feature type="transmembrane region" description="Helical" evidence="10">
    <location>
        <begin position="208"/>
        <end position="231"/>
    </location>
</feature>
<sequence>MAPYWIAQVDAPAALSLLGFVLITIPLLWQLKSWNIGCILYIFWIGGVCLANGINMLLWRTNAINFAPVWCDIYIRFYIASGIGVVSSTLVITHRLYHIANMSAISLTRAQRRRNTIIDLFIGLGIPLLAVAVFWFYQGHRFNIYEGVGCMEAYPNTFLSILLNTSWPLPIGLTSAVFAVLALRAAFDRTRDLRRLTLVEPGLTTSRYYRLMALAFADLLCTIPLTIYMIVINTRANAMYTYVGLADLHSGFGRVDSIAAIVWRADQAGVAVVMFRIWTPIACAFLFFLMFGFTEEALEHYKLAIHWVANRFGCARFRRRRAPRTMRVLPRDSRASGLSDYQIEDWEAKAARIPGADLAGLPVLRSKASLESAVPQFSRTSLPPPYPNVPQRPPGVRLPPEKQRILYILHPTAGLSPVDVARL</sequence>
<dbReference type="InterPro" id="IPR001499">
    <property type="entry name" value="GPCR_STE3"/>
</dbReference>
<dbReference type="GO" id="GO:0005886">
    <property type="term" value="C:plasma membrane"/>
    <property type="evidence" value="ECO:0007669"/>
    <property type="project" value="TreeGrafter"/>
</dbReference>
<evidence type="ECO:0000256" key="5">
    <source>
        <dbReference type="ARBA" id="ARBA00022989"/>
    </source>
</evidence>
<feature type="transmembrane region" description="Helical" evidence="10">
    <location>
        <begin position="78"/>
        <end position="97"/>
    </location>
</feature>
<keyword evidence="6" id="KW-0297">G-protein coupled receptor</keyword>
<evidence type="ECO:0000313" key="12">
    <source>
        <dbReference type="Proteomes" id="UP000292082"/>
    </source>
</evidence>
<dbReference type="PRINTS" id="PR00899">
    <property type="entry name" value="GPCRSTE3"/>
</dbReference>
<keyword evidence="8" id="KW-0675">Receptor</keyword>
<feature type="transmembrane region" description="Helical" evidence="10">
    <location>
        <begin position="12"/>
        <end position="31"/>
    </location>
</feature>
<keyword evidence="5 10" id="KW-1133">Transmembrane helix</keyword>
<dbReference type="AlphaFoldDB" id="A0A4Q9PP99"/>
<evidence type="ECO:0000313" key="11">
    <source>
        <dbReference type="EMBL" id="TBU56137.1"/>
    </source>
</evidence>
<dbReference type="PRINTS" id="PR00901">
    <property type="entry name" value="PHEROMONEBAR"/>
</dbReference>
<dbReference type="Pfam" id="PF02076">
    <property type="entry name" value="STE3"/>
    <property type="match status" value="1"/>
</dbReference>
<accession>A0A4Q9PP99</accession>
<evidence type="ECO:0000256" key="9">
    <source>
        <dbReference type="ARBA" id="ARBA00023224"/>
    </source>
</evidence>
<dbReference type="CDD" id="cd14966">
    <property type="entry name" value="7tmD_STE3"/>
    <property type="match status" value="1"/>
</dbReference>
<organism evidence="11 12">
    <name type="scientific">Dichomitus squalens</name>
    <dbReference type="NCBI Taxonomy" id="114155"/>
    <lineage>
        <taxon>Eukaryota</taxon>
        <taxon>Fungi</taxon>
        <taxon>Dikarya</taxon>
        <taxon>Basidiomycota</taxon>
        <taxon>Agaricomycotina</taxon>
        <taxon>Agaricomycetes</taxon>
        <taxon>Polyporales</taxon>
        <taxon>Polyporaceae</taxon>
        <taxon>Dichomitus</taxon>
    </lineage>
</organism>
<keyword evidence="4 10" id="KW-0812">Transmembrane</keyword>
<gene>
    <name evidence="11" type="ORF">BD310DRAFT_979077</name>
</gene>
<proteinExistence type="inferred from homology"/>
<dbReference type="PANTHER" id="PTHR28097">
    <property type="entry name" value="PHEROMONE A FACTOR RECEPTOR"/>
    <property type="match status" value="1"/>
</dbReference>
<evidence type="ECO:0000256" key="2">
    <source>
        <dbReference type="ARBA" id="ARBA00011085"/>
    </source>
</evidence>
<comment type="similarity">
    <text evidence="2">Belongs to the G-protein coupled receptor 4 family.</text>
</comment>
<keyword evidence="12" id="KW-1185">Reference proteome</keyword>